<dbReference type="OrthoDB" id="8456552at2"/>
<reference evidence="1" key="1">
    <citation type="submission" date="2006-03" db="EMBL/GenBank/DDBJ databases">
        <title>Complete sequence of Rhodopseudomonas palustris BisB18.</title>
        <authorList>
            <consortium name="US DOE Joint Genome Institute"/>
            <person name="Copeland A."/>
            <person name="Lucas S."/>
            <person name="Lapidus A."/>
            <person name="Barry K."/>
            <person name="Detter J.C."/>
            <person name="Glavina del Rio T."/>
            <person name="Hammon N."/>
            <person name="Israni S."/>
            <person name="Dalin E."/>
            <person name="Tice H."/>
            <person name="Pitluck S."/>
            <person name="Chain P."/>
            <person name="Malfatti S."/>
            <person name="Shin M."/>
            <person name="Vergez L."/>
            <person name="Schmutz J."/>
            <person name="Larimer F."/>
            <person name="Land M."/>
            <person name="Hauser L."/>
            <person name="Pelletier D.A."/>
            <person name="Kyrpides N."/>
            <person name="Anderson I."/>
            <person name="Oda Y."/>
            <person name="Harwood C.S."/>
            <person name="Richardson P."/>
        </authorList>
    </citation>
    <scope>NUCLEOTIDE SEQUENCE [LARGE SCALE GENOMIC DNA]</scope>
    <source>
        <strain evidence="1">BisB18</strain>
    </source>
</reference>
<dbReference type="KEGG" id="rpc:RPC_3107"/>
<organism evidence="1">
    <name type="scientific">Rhodopseudomonas palustris (strain BisB18)</name>
    <dbReference type="NCBI Taxonomy" id="316056"/>
    <lineage>
        <taxon>Bacteria</taxon>
        <taxon>Pseudomonadati</taxon>
        <taxon>Pseudomonadota</taxon>
        <taxon>Alphaproteobacteria</taxon>
        <taxon>Hyphomicrobiales</taxon>
        <taxon>Nitrobacteraceae</taxon>
        <taxon>Rhodopseudomonas</taxon>
    </lineage>
</organism>
<dbReference type="AlphaFoldDB" id="Q212N7"/>
<gene>
    <name evidence="1" type="ordered locus">RPC_3107</name>
</gene>
<name>Q212N7_RHOPB</name>
<evidence type="ECO:0000313" key="1">
    <source>
        <dbReference type="EMBL" id="ABD88649.1"/>
    </source>
</evidence>
<dbReference type="RefSeq" id="WP_011473540.1">
    <property type="nucleotide sequence ID" value="NC_007925.1"/>
</dbReference>
<accession>Q212N7</accession>
<dbReference type="eggNOG" id="ENOG50344UX">
    <property type="taxonomic scope" value="Bacteria"/>
</dbReference>
<protein>
    <submittedName>
        <fullName evidence="1">Uncharacterized protein</fullName>
    </submittedName>
</protein>
<sequence>MALLNKEEEVREVYRQLESDLATLFKLVFSFRKPVTEGDIRIASVILRKWLTDGLLGKLCNAAGVKATVQVLDNSIPLAALAEHPAINYFLTAGVRFNGVPICGIYNSGDPFAGGPQIPVDQMHEREMRISEFLAQKRLYFDGSLFSCADIIKFTANKLGGAHFDMQRTPNYEKIDQASNYMKYGGPLPSAEWDPGSEIYMVLEPTSNEVLSGLHIEIVAAATTFIQIKFDGIPIMKLATKVSLRTRARRLLGLDRARFRFFQNSKPD</sequence>
<dbReference type="HOGENOM" id="CLU_1037779_0_0_5"/>
<dbReference type="EMBL" id="CP000301">
    <property type="protein sequence ID" value="ABD88649.1"/>
    <property type="molecule type" value="Genomic_DNA"/>
</dbReference>
<proteinExistence type="predicted"/>